<feature type="domain" description="Glycosyltransferase 2-like" evidence="3">
    <location>
        <begin position="7"/>
        <end position="136"/>
    </location>
</feature>
<dbReference type="RefSeq" id="WP_125715803.1">
    <property type="nucleotide sequence ID" value="NZ_JBHTOP010000022.1"/>
</dbReference>
<evidence type="ECO:0000313" key="5">
    <source>
        <dbReference type="Proteomes" id="UP001597267"/>
    </source>
</evidence>
<dbReference type="SUPFAM" id="SSF53448">
    <property type="entry name" value="Nucleotide-diphospho-sugar transferases"/>
    <property type="match status" value="1"/>
</dbReference>
<dbReference type="InterPro" id="IPR029044">
    <property type="entry name" value="Nucleotide-diphossugar_trans"/>
</dbReference>
<keyword evidence="1" id="KW-0328">Glycosyltransferase</keyword>
<evidence type="ECO:0000259" key="3">
    <source>
        <dbReference type="Pfam" id="PF00535"/>
    </source>
</evidence>
<protein>
    <submittedName>
        <fullName evidence="4">Glycosyltransferase family 2 protein</fullName>
    </submittedName>
</protein>
<dbReference type="PANTHER" id="PTHR22916">
    <property type="entry name" value="GLYCOSYLTRANSFERASE"/>
    <property type="match status" value="1"/>
</dbReference>
<dbReference type="PANTHER" id="PTHR22916:SF51">
    <property type="entry name" value="GLYCOSYLTRANSFERASE EPSH-RELATED"/>
    <property type="match status" value="1"/>
</dbReference>
<evidence type="ECO:0000313" key="4">
    <source>
        <dbReference type="EMBL" id="MFD1672154.1"/>
    </source>
</evidence>
<organism evidence="4 5">
    <name type="scientific">Agrilactobacillus yilanensis</name>
    <dbReference type="NCBI Taxonomy" id="2485997"/>
    <lineage>
        <taxon>Bacteria</taxon>
        <taxon>Bacillati</taxon>
        <taxon>Bacillota</taxon>
        <taxon>Bacilli</taxon>
        <taxon>Lactobacillales</taxon>
        <taxon>Lactobacillaceae</taxon>
        <taxon>Agrilactobacillus</taxon>
    </lineage>
</organism>
<dbReference type="Gene3D" id="3.90.550.10">
    <property type="entry name" value="Spore Coat Polysaccharide Biosynthesis Protein SpsA, Chain A"/>
    <property type="match status" value="1"/>
</dbReference>
<dbReference type="InterPro" id="IPR001173">
    <property type="entry name" value="Glyco_trans_2-like"/>
</dbReference>
<keyword evidence="2" id="KW-0808">Transferase</keyword>
<dbReference type="Proteomes" id="UP001597267">
    <property type="component" value="Unassembled WGS sequence"/>
</dbReference>
<keyword evidence="5" id="KW-1185">Reference proteome</keyword>
<reference evidence="5" key="1">
    <citation type="journal article" date="2019" name="Int. J. Syst. Evol. Microbiol.">
        <title>The Global Catalogue of Microorganisms (GCM) 10K type strain sequencing project: providing services to taxonomists for standard genome sequencing and annotation.</title>
        <authorList>
            <consortium name="The Broad Institute Genomics Platform"/>
            <consortium name="The Broad Institute Genome Sequencing Center for Infectious Disease"/>
            <person name="Wu L."/>
            <person name="Ma J."/>
        </authorList>
    </citation>
    <scope>NUCLEOTIDE SEQUENCE [LARGE SCALE GENOMIC DNA]</scope>
    <source>
        <strain evidence="5">CCM 8896</strain>
    </source>
</reference>
<name>A0ABW4J830_9LACO</name>
<sequence>MEQPLLSVVIPVHNVAAYIDRNLNSVVTQTYTNLEIIIVDDGSEDQTGPIIDGWAKKDARIKIIHLTQNLGISRARNVGLTNAQGTYVTFLDGDDWCEPQLCAFYVTHMQRYQLDLMSCGYYIDPKGALSDTQSVGDQWLSQRKLIRLVRKMNSPIRGYNWNKCYRLDIIRKYQLYFNESLILMEDQVFNVAYILKSKRYMYNSQPLYHYCQRTGSTIHQPSLRKGKDVVVAITAIQSQIWYQDLTKVGQRAATAKKQLATTGHLKRDRRQN</sequence>
<dbReference type="CDD" id="cd00761">
    <property type="entry name" value="Glyco_tranf_GTA_type"/>
    <property type="match status" value="1"/>
</dbReference>
<evidence type="ECO:0000256" key="2">
    <source>
        <dbReference type="ARBA" id="ARBA00022679"/>
    </source>
</evidence>
<dbReference type="Pfam" id="PF00535">
    <property type="entry name" value="Glycos_transf_2"/>
    <property type="match status" value="1"/>
</dbReference>
<gene>
    <name evidence="4" type="ORF">ACFQ5M_08600</name>
</gene>
<evidence type="ECO:0000256" key="1">
    <source>
        <dbReference type="ARBA" id="ARBA00022676"/>
    </source>
</evidence>
<accession>A0ABW4J830</accession>
<comment type="caution">
    <text evidence="4">The sequence shown here is derived from an EMBL/GenBank/DDBJ whole genome shotgun (WGS) entry which is preliminary data.</text>
</comment>
<dbReference type="EMBL" id="JBHTOP010000022">
    <property type="protein sequence ID" value="MFD1672154.1"/>
    <property type="molecule type" value="Genomic_DNA"/>
</dbReference>
<proteinExistence type="predicted"/>